<comment type="caution">
    <text evidence="1">The sequence shown here is derived from an EMBL/GenBank/DDBJ whole genome shotgun (WGS) entry which is preliminary data.</text>
</comment>
<protein>
    <submittedName>
        <fullName evidence="1">Uncharacterized protein</fullName>
    </submittedName>
</protein>
<gene>
    <name evidence="1" type="ORF">S01H1_25592</name>
</gene>
<accession>X0TC71</accession>
<reference evidence="1" key="1">
    <citation type="journal article" date="2014" name="Front. Microbiol.">
        <title>High frequency of phylogenetically diverse reductive dehalogenase-homologous genes in deep subseafloor sedimentary metagenomes.</title>
        <authorList>
            <person name="Kawai M."/>
            <person name="Futagami T."/>
            <person name="Toyoda A."/>
            <person name="Takaki Y."/>
            <person name="Nishi S."/>
            <person name="Hori S."/>
            <person name="Arai W."/>
            <person name="Tsubouchi T."/>
            <person name="Morono Y."/>
            <person name="Uchiyama I."/>
            <person name="Ito T."/>
            <person name="Fujiyama A."/>
            <person name="Inagaki F."/>
            <person name="Takami H."/>
        </authorList>
    </citation>
    <scope>NUCLEOTIDE SEQUENCE</scope>
    <source>
        <strain evidence="1">Expedition CK06-06</strain>
    </source>
</reference>
<dbReference type="EMBL" id="BARS01015469">
    <property type="protein sequence ID" value="GAF90814.1"/>
    <property type="molecule type" value="Genomic_DNA"/>
</dbReference>
<evidence type="ECO:0000313" key="1">
    <source>
        <dbReference type="EMBL" id="GAF90814.1"/>
    </source>
</evidence>
<proteinExistence type="predicted"/>
<organism evidence="1">
    <name type="scientific">marine sediment metagenome</name>
    <dbReference type="NCBI Taxonomy" id="412755"/>
    <lineage>
        <taxon>unclassified sequences</taxon>
        <taxon>metagenomes</taxon>
        <taxon>ecological metagenomes</taxon>
    </lineage>
</organism>
<sequence>MSFSYKQVLANPPIPKIVAKAIPKTSPQDLSRLKDYYNEKEVFEARERNIKVLQESRLLQWIFFAIDNNYLIHISITSEEIGKLEGLGMEYGSGKSNLALMIMYVTYKILYEREGYLINDYESTTRLEHRFRKLFLPR</sequence>
<name>X0TC71_9ZZZZ</name>
<dbReference type="AlphaFoldDB" id="X0TC71"/>